<evidence type="ECO:0000313" key="3">
    <source>
        <dbReference type="Proteomes" id="UP001501598"/>
    </source>
</evidence>
<dbReference type="RefSeq" id="WP_345411418.1">
    <property type="nucleotide sequence ID" value="NZ_BAABGT010000002.1"/>
</dbReference>
<feature type="transmembrane region" description="Helical" evidence="1">
    <location>
        <begin position="20"/>
        <end position="42"/>
    </location>
</feature>
<protein>
    <recommendedName>
        <fullName evidence="4">Tryptophan-associated transmembrane protein</fullName>
    </recommendedName>
</protein>
<proteinExistence type="predicted"/>
<organism evidence="2 3">
    <name type="scientific">Pseudonocardia xishanensis</name>
    <dbReference type="NCBI Taxonomy" id="630995"/>
    <lineage>
        <taxon>Bacteria</taxon>
        <taxon>Bacillati</taxon>
        <taxon>Actinomycetota</taxon>
        <taxon>Actinomycetes</taxon>
        <taxon>Pseudonocardiales</taxon>
        <taxon>Pseudonocardiaceae</taxon>
        <taxon>Pseudonocardia</taxon>
    </lineage>
</organism>
<keyword evidence="1" id="KW-1133">Transmembrane helix</keyword>
<dbReference type="EMBL" id="BAABGT010000002">
    <property type="protein sequence ID" value="GAA4535181.1"/>
    <property type="molecule type" value="Genomic_DNA"/>
</dbReference>
<gene>
    <name evidence="2" type="ORF">GCM10023175_00400</name>
</gene>
<keyword evidence="3" id="KW-1185">Reference proteome</keyword>
<comment type="caution">
    <text evidence="2">The sequence shown here is derived from an EMBL/GenBank/DDBJ whole genome shotgun (WGS) entry which is preliminary data.</text>
</comment>
<keyword evidence="1" id="KW-0812">Transmembrane</keyword>
<evidence type="ECO:0000256" key="1">
    <source>
        <dbReference type="SAM" id="Phobius"/>
    </source>
</evidence>
<feature type="transmembrane region" description="Helical" evidence="1">
    <location>
        <begin position="85"/>
        <end position="106"/>
    </location>
</feature>
<name>A0ABP8RCG1_9PSEU</name>
<dbReference type="Proteomes" id="UP001501598">
    <property type="component" value="Unassembled WGS sequence"/>
</dbReference>
<sequence length="153" mass="15597">MSGSAGLSGVGRIVVRRARLLAVVPLLLPLVAWLILPVPSPLDDGWWQALPDRYESLPSDVLLGDALALGLVTTVASIGFRAKGFVRLLAVVVVGSTVVAVARALQGGLCGAGDCLDSVAALGGVLIAWLVAVAAAVTAWMATLSFDGARRAT</sequence>
<feature type="transmembrane region" description="Helical" evidence="1">
    <location>
        <begin position="62"/>
        <end position="80"/>
    </location>
</feature>
<feature type="transmembrane region" description="Helical" evidence="1">
    <location>
        <begin position="118"/>
        <end position="142"/>
    </location>
</feature>
<evidence type="ECO:0008006" key="4">
    <source>
        <dbReference type="Google" id="ProtNLM"/>
    </source>
</evidence>
<reference evidence="3" key="1">
    <citation type="journal article" date="2019" name="Int. J. Syst. Evol. Microbiol.">
        <title>The Global Catalogue of Microorganisms (GCM) 10K type strain sequencing project: providing services to taxonomists for standard genome sequencing and annotation.</title>
        <authorList>
            <consortium name="The Broad Institute Genomics Platform"/>
            <consortium name="The Broad Institute Genome Sequencing Center for Infectious Disease"/>
            <person name="Wu L."/>
            <person name="Ma J."/>
        </authorList>
    </citation>
    <scope>NUCLEOTIDE SEQUENCE [LARGE SCALE GENOMIC DNA]</scope>
    <source>
        <strain evidence="3">JCM 17906</strain>
    </source>
</reference>
<accession>A0ABP8RCG1</accession>
<keyword evidence="1" id="KW-0472">Membrane</keyword>
<evidence type="ECO:0000313" key="2">
    <source>
        <dbReference type="EMBL" id="GAA4535181.1"/>
    </source>
</evidence>